<name>A0A5J4TTV4_9EUKA</name>
<evidence type="ECO:0000313" key="3">
    <source>
        <dbReference type="Proteomes" id="UP000324800"/>
    </source>
</evidence>
<keyword evidence="1" id="KW-0812">Transmembrane</keyword>
<protein>
    <submittedName>
        <fullName evidence="2">Uncharacterized protein</fullName>
    </submittedName>
</protein>
<accession>A0A5J4TTV4</accession>
<dbReference type="EMBL" id="SNRW01025212">
    <property type="protein sequence ID" value="KAA6361677.1"/>
    <property type="molecule type" value="Genomic_DNA"/>
</dbReference>
<keyword evidence="1" id="KW-0472">Membrane</keyword>
<dbReference type="AlphaFoldDB" id="A0A5J4TTV4"/>
<gene>
    <name evidence="2" type="ORF">EZS28_042796</name>
</gene>
<reference evidence="2 3" key="1">
    <citation type="submission" date="2019-03" db="EMBL/GenBank/DDBJ databases">
        <title>Single cell metagenomics reveals metabolic interactions within the superorganism composed of flagellate Streblomastix strix and complex community of Bacteroidetes bacteria on its surface.</title>
        <authorList>
            <person name="Treitli S.C."/>
            <person name="Kolisko M."/>
            <person name="Husnik F."/>
            <person name="Keeling P."/>
            <person name="Hampl V."/>
        </authorList>
    </citation>
    <scope>NUCLEOTIDE SEQUENCE [LARGE SCALE GENOMIC DNA]</scope>
    <source>
        <strain evidence="2">ST1C</strain>
    </source>
</reference>
<evidence type="ECO:0000313" key="2">
    <source>
        <dbReference type="EMBL" id="KAA6361677.1"/>
    </source>
</evidence>
<evidence type="ECO:0000256" key="1">
    <source>
        <dbReference type="SAM" id="Phobius"/>
    </source>
</evidence>
<sequence length="115" mass="13026">MAIILASCDGVNIPSQYPFAWFSNWLKFFPCFFLVVQYLLQGVLLIYSGSVLVKTSKLEKYVIQEVIQTLMFAFKQVEGQMVAVDEPMVTVIDILQVTVVILVVVDQFIDVSRPT</sequence>
<feature type="transmembrane region" description="Helical" evidence="1">
    <location>
        <begin position="25"/>
        <end position="47"/>
    </location>
</feature>
<feature type="non-terminal residue" evidence="2">
    <location>
        <position position="115"/>
    </location>
</feature>
<proteinExistence type="predicted"/>
<keyword evidence="1" id="KW-1133">Transmembrane helix</keyword>
<comment type="caution">
    <text evidence="2">The sequence shown here is derived from an EMBL/GenBank/DDBJ whole genome shotgun (WGS) entry which is preliminary data.</text>
</comment>
<organism evidence="2 3">
    <name type="scientific">Streblomastix strix</name>
    <dbReference type="NCBI Taxonomy" id="222440"/>
    <lineage>
        <taxon>Eukaryota</taxon>
        <taxon>Metamonada</taxon>
        <taxon>Preaxostyla</taxon>
        <taxon>Oxymonadida</taxon>
        <taxon>Streblomastigidae</taxon>
        <taxon>Streblomastix</taxon>
    </lineage>
</organism>
<dbReference type="Proteomes" id="UP000324800">
    <property type="component" value="Unassembled WGS sequence"/>
</dbReference>